<dbReference type="InterPro" id="IPR021242">
    <property type="entry name" value="DUF2799"/>
</dbReference>
<evidence type="ECO:0000313" key="2">
    <source>
        <dbReference type="Proteomes" id="UP000594034"/>
    </source>
</evidence>
<evidence type="ECO:0000313" key="1">
    <source>
        <dbReference type="EMBL" id="QFI56316.1"/>
    </source>
</evidence>
<dbReference type="AlphaFoldDB" id="A0A5J6WYW7"/>
<dbReference type="PROSITE" id="PS51257">
    <property type="entry name" value="PROKAR_LIPOPROTEIN"/>
    <property type="match status" value="1"/>
</dbReference>
<sequence length="113" mass="12623">MTMRRAMVIVTLLLAGCAGQSDEPCERPWDGAGEADGKLGLTEQRLAEHQALCPGKVDEREWRRGYQNGLAWYCRPEHLYLAGREGGVYQGVCPNDAQARKLFLQGSQGWTDR</sequence>
<keyword evidence="2" id="KW-1185">Reference proteome</keyword>
<name>A0A5J6WYW7_9GAMM</name>
<accession>A0A5J6WYW7</accession>
<proteinExistence type="predicted"/>
<reference evidence="1 2" key="1">
    <citation type="submission" date="2019-05" db="EMBL/GenBank/DDBJ databases">
        <title>OXA-830, a novel chromosomally encoded expanded-spectrum class D beta-lactamase in Aeromonas simiae.</title>
        <authorList>
            <person name="Zhou W."/>
            <person name="Chen Q."/>
        </authorList>
    </citation>
    <scope>NUCLEOTIDE SEQUENCE [LARGE SCALE GENOMIC DNA]</scope>
    <source>
        <strain evidence="1 2">A6</strain>
    </source>
</reference>
<dbReference type="Pfam" id="PF10973">
    <property type="entry name" value="DUF2799"/>
    <property type="match status" value="1"/>
</dbReference>
<dbReference type="KEGG" id="asim:FE240_17470"/>
<protein>
    <submittedName>
        <fullName evidence="1">DUF2799 domain-containing protein</fullName>
    </submittedName>
</protein>
<organism evidence="1 2">
    <name type="scientific">Aeromonas simiae</name>
    <dbReference type="NCBI Taxonomy" id="218936"/>
    <lineage>
        <taxon>Bacteria</taxon>
        <taxon>Pseudomonadati</taxon>
        <taxon>Pseudomonadota</taxon>
        <taxon>Gammaproteobacteria</taxon>
        <taxon>Aeromonadales</taxon>
        <taxon>Aeromonadaceae</taxon>
        <taxon>Aeromonas</taxon>
    </lineage>
</organism>
<dbReference type="EMBL" id="CP040449">
    <property type="protein sequence ID" value="QFI56316.1"/>
    <property type="molecule type" value="Genomic_DNA"/>
</dbReference>
<dbReference type="Proteomes" id="UP000594034">
    <property type="component" value="Chromosome"/>
</dbReference>
<gene>
    <name evidence="1" type="ORF">FE240_17470</name>
</gene>